<dbReference type="Proteomes" id="UP000593915">
    <property type="component" value="Chromosome"/>
</dbReference>
<dbReference type="GeneID" id="301090075"/>
<evidence type="ECO:0000256" key="7">
    <source>
        <dbReference type="RuleBase" id="RU363032"/>
    </source>
</evidence>
<dbReference type="PANTHER" id="PTHR43163">
    <property type="entry name" value="DIPEPTIDE TRANSPORT SYSTEM PERMEASE PROTEIN DPPB-RELATED"/>
    <property type="match status" value="1"/>
</dbReference>
<feature type="transmembrane region" description="Helical" evidence="7">
    <location>
        <begin position="102"/>
        <end position="123"/>
    </location>
</feature>
<dbReference type="Pfam" id="PF19300">
    <property type="entry name" value="BPD_transp_1_N"/>
    <property type="match status" value="1"/>
</dbReference>
<keyword evidence="3" id="KW-1003">Cell membrane</keyword>
<dbReference type="GO" id="GO:0005886">
    <property type="term" value="C:plasma membrane"/>
    <property type="evidence" value="ECO:0007669"/>
    <property type="project" value="UniProtKB-SubCell"/>
</dbReference>
<gene>
    <name evidence="8" type="ORF">IFE08_05685</name>
</gene>
<dbReference type="RefSeq" id="WP_020965308.1">
    <property type="nucleotide sequence ID" value="NZ_CP045670.1"/>
</dbReference>
<proteinExistence type="inferred from homology"/>
<keyword evidence="6 7" id="KW-0472">Membrane</keyword>
<evidence type="ECO:0000256" key="5">
    <source>
        <dbReference type="ARBA" id="ARBA00022989"/>
    </source>
</evidence>
<reference evidence="8" key="1">
    <citation type="submission" date="2020-09" db="EMBL/GenBank/DDBJ databases">
        <title>Characterization of Treponema spp. from bovine digital dermatitis in Korea.</title>
        <authorList>
            <person name="Espiritu H.M."/>
            <person name="Cho Y.I."/>
            <person name="Mamuad L."/>
        </authorList>
    </citation>
    <scope>NUCLEOTIDE SEQUENCE [LARGE SCALE GENOMIC DNA]</scope>
    <source>
        <strain evidence="8">KS1</strain>
    </source>
</reference>
<keyword evidence="4 7" id="KW-0812">Transmembrane</keyword>
<evidence type="ECO:0000256" key="2">
    <source>
        <dbReference type="ARBA" id="ARBA00022448"/>
    </source>
</evidence>
<feature type="transmembrane region" description="Helical" evidence="7">
    <location>
        <begin position="274"/>
        <end position="300"/>
    </location>
</feature>
<evidence type="ECO:0000256" key="6">
    <source>
        <dbReference type="ARBA" id="ARBA00023136"/>
    </source>
</evidence>
<comment type="similarity">
    <text evidence="7">Belongs to the binding-protein-dependent transport system permease family.</text>
</comment>
<evidence type="ECO:0000256" key="1">
    <source>
        <dbReference type="ARBA" id="ARBA00004651"/>
    </source>
</evidence>
<comment type="subcellular location">
    <subcellularLocation>
        <location evidence="1 7">Cell membrane</location>
        <topology evidence="1 7">Multi-pass membrane protein</topology>
    </subcellularLocation>
</comment>
<dbReference type="PANTHER" id="PTHR43163:SF6">
    <property type="entry name" value="DIPEPTIDE TRANSPORT SYSTEM PERMEASE PROTEIN DPPB-RELATED"/>
    <property type="match status" value="1"/>
</dbReference>
<protein>
    <submittedName>
        <fullName evidence="8">ABC transporter permease</fullName>
    </submittedName>
</protein>
<dbReference type="PROSITE" id="PS50928">
    <property type="entry name" value="ABC_TM1"/>
    <property type="match status" value="1"/>
</dbReference>
<dbReference type="Gene3D" id="1.10.3720.10">
    <property type="entry name" value="MetI-like"/>
    <property type="match status" value="1"/>
</dbReference>
<feature type="transmembrane region" description="Helical" evidence="7">
    <location>
        <begin position="170"/>
        <end position="189"/>
    </location>
</feature>
<organism evidence="8">
    <name type="scientific">Treponema pedis</name>
    <dbReference type="NCBI Taxonomy" id="409322"/>
    <lineage>
        <taxon>Bacteria</taxon>
        <taxon>Pseudomonadati</taxon>
        <taxon>Spirochaetota</taxon>
        <taxon>Spirochaetia</taxon>
        <taxon>Spirochaetales</taxon>
        <taxon>Treponemataceae</taxon>
        <taxon>Treponema</taxon>
    </lineage>
</organism>
<dbReference type="GO" id="GO:0055085">
    <property type="term" value="P:transmembrane transport"/>
    <property type="evidence" value="ECO:0007669"/>
    <property type="project" value="InterPro"/>
</dbReference>
<evidence type="ECO:0000256" key="4">
    <source>
        <dbReference type="ARBA" id="ARBA00022692"/>
    </source>
</evidence>
<evidence type="ECO:0000256" key="3">
    <source>
        <dbReference type="ARBA" id="ARBA00022475"/>
    </source>
</evidence>
<feature type="transmembrane region" description="Helical" evidence="7">
    <location>
        <begin position="219"/>
        <end position="238"/>
    </location>
</feature>
<feature type="transmembrane region" description="Helical" evidence="7">
    <location>
        <begin position="9"/>
        <end position="29"/>
    </location>
</feature>
<dbReference type="InterPro" id="IPR045621">
    <property type="entry name" value="BPD_transp_1_N"/>
</dbReference>
<dbReference type="InterPro" id="IPR035906">
    <property type="entry name" value="MetI-like_sf"/>
</dbReference>
<dbReference type="Pfam" id="PF00528">
    <property type="entry name" value="BPD_transp_1"/>
    <property type="match status" value="1"/>
</dbReference>
<evidence type="ECO:0000313" key="8">
    <source>
        <dbReference type="EMBL" id="QOW61854.1"/>
    </source>
</evidence>
<sequence length="309" mass="33968">MLKYIIRRILLLIPVMLGVSTIVFSLLYFTPGDPVRNKLGTNASPEEVIKLREKMGLNDPFIVQFGRYLKNIVFRGSLGDSYITEQPVVLEIGARVGATIKLAVASTIVAIFLGIPLGIISAIKQYSAFDHIMMIFALIGLSMPVFWLGLLMILLFSVKLGMFPSSGFSSFKHIILPALALGAQSVAVLTRMTRSSMLETIRQDYIRTARAKGQKEKIVVFKHALGNSLIPVITVVGIQFGQLMGGAVMTEIIFSIPGIGRLMIDSIKLRDAPVVLGCVLFVAVTFAIVNLIVDILYTYVDPRIKTQYT</sequence>
<dbReference type="EMBL" id="CP061839">
    <property type="protein sequence ID" value="QOW61854.1"/>
    <property type="molecule type" value="Genomic_DNA"/>
</dbReference>
<dbReference type="InterPro" id="IPR000515">
    <property type="entry name" value="MetI-like"/>
</dbReference>
<keyword evidence="2 7" id="KW-0813">Transport</keyword>
<dbReference type="SUPFAM" id="SSF161098">
    <property type="entry name" value="MetI-like"/>
    <property type="match status" value="1"/>
</dbReference>
<dbReference type="AlphaFoldDB" id="A0A7S6WRU9"/>
<keyword evidence="5 7" id="KW-1133">Transmembrane helix</keyword>
<feature type="transmembrane region" description="Helical" evidence="7">
    <location>
        <begin position="135"/>
        <end position="158"/>
    </location>
</feature>
<accession>A0A7S6WRU9</accession>
<name>A0A7S6WRU9_9SPIR</name>
<dbReference type="CDD" id="cd06261">
    <property type="entry name" value="TM_PBP2"/>
    <property type="match status" value="1"/>
</dbReference>